<dbReference type="SUPFAM" id="SSF82784">
    <property type="entry name" value="OsmC-like"/>
    <property type="match status" value="1"/>
</dbReference>
<evidence type="ECO:0000313" key="2">
    <source>
        <dbReference type="EMBL" id="REG32745.1"/>
    </source>
</evidence>
<evidence type="ECO:0000313" key="3">
    <source>
        <dbReference type="Proteomes" id="UP000035579"/>
    </source>
</evidence>
<dbReference type="PANTHER" id="PTHR35368:SF1">
    <property type="entry name" value="HYDROPEROXIDE REDUCTASE"/>
    <property type="match status" value="1"/>
</dbReference>
<dbReference type="InterPro" id="IPR015946">
    <property type="entry name" value="KH_dom-like_a/b"/>
</dbReference>
<dbReference type="RefSeq" id="WP_053066282.1">
    <property type="nucleotide sequence ID" value="NZ_CP011509.1"/>
</dbReference>
<name>A0AAC8TC34_9BACT</name>
<dbReference type="AlphaFoldDB" id="A0AAC8TC34"/>
<gene>
    <name evidence="1" type="ORF">AA314_02183</name>
    <name evidence="2" type="ORF">ATI61_10432</name>
</gene>
<dbReference type="PANTHER" id="PTHR35368">
    <property type="entry name" value="HYDROPEROXIDE REDUCTASE"/>
    <property type="match status" value="1"/>
</dbReference>
<evidence type="ECO:0000313" key="1">
    <source>
        <dbReference type="EMBL" id="AKJ00557.1"/>
    </source>
</evidence>
<dbReference type="Pfam" id="PF02566">
    <property type="entry name" value="OsmC"/>
    <property type="match status" value="1"/>
</dbReference>
<accession>A0AAC8TC34</accession>
<proteinExistence type="predicted"/>
<dbReference type="Proteomes" id="UP000035579">
    <property type="component" value="Chromosome"/>
</dbReference>
<reference evidence="2 4" key="2">
    <citation type="submission" date="2018-08" db="EMBL/GenBank/DDBJ databases">
        <title>Genomic Encyclopedia of Archaeal and Bacterial Type Strains, Phase II (KMG-II): from individual species to whole genera.</title>
        <authorList>
            <person name="Goeker M."/>
        </authorList>
    </citation>
    <scope>NUCLEOTIDE SEQUENCE [LARGE SCALE GENOMIC DNA]</scope>
    <source>
        <strain evidence="2 4">DSM 2261</strain>
    </source>
</reference>
<dbReference type="Proteomes" id="UP000256345">
    <property type="component" value="Unassembled WGS sequence"/>
</dbReference>
<keyword evidence="4" id="KW-1185">Reference proteome</keyword>
<sequence>MENMGSCSTLGIDTFEKTKEHVSAHPEAGLGFFETVTEWRDGAQAVTRARSFTLETDEPAVLGGRDQHIDPMELLLAALGTCLTIGWVTQARLRGLDYRHLRIKVIAPFDLRGYLNLDPTVRPGFSELQYTVEVDTEADATTLEEIRQAAEKRSPMFDNILNPTAISGRVRKTHESLDA</sequence>
<protein>
    <submittedName>
        <fullName evidence="1">OsmC family protein</fullName>
    </submittedName>
    <submittedName>
        <fullName evidence="2">OsmC-like protein</fullName>
    </submittedName>
</protein>
<dbReference type="EMBL" id="CP011509">
    <property type="protein sequence ID" value="AKJ00557.1"/>
    <property type="molecule type" value="Genomic_DNA"/>
</dbReference>
<dbReference type="EMBL" id="QUMU01000004">
    <property type="protein sequence ID" value="REG32745.1"/>
    <property type="molecule type" value="Genomic_DNA"/>
</dbReference>
<dbReference type="InterPro" id="IPR052924">
    <property type="entry name" value="OsmC/Ohr_hydroprdx_reductase"/>
</dbReference>
<dbReference type="InterPro" id="IPR036102">
    <property type="entry name" value="OsmC/Ohrsf"/>
</dbReference>
<organism evidence="1 3">
    <name type="scientific">Archangium gephyra</name>
    <dbReference type="NCBI Taxonomy" id="48"/>
    <lineage>
        <taxon>Bacteria</taxon>
        <taxon>Pseudomonadati</taxon>
        <taxon>Myxococcota</taxon>
        <taxon>Myxococcia</taxon>
        <taxon>Myxococcales</taxon>
        <taxon>Cystobacterineae</taxon>
        <taxon>Archangiaceae</taxon>
        <taxon>Archangium</taxon>
    </lineage>
</organism>
<dbReference type="Gene3D" id="3.30.300.20">
    <property type="match status" value="1"/>
</dbReference>
<dbReference type="KEGG" id="age:AA314_02183"/>
<reference evidence="1 3" key="1">
    <citation type="submission" date="2015-05" db="EMBL/GenBank/DDBJ databases">
        <title>Genome assembly of Archangium gephyra DSM 2261.</title>
        <authorList>
            <person name="Sharma G."/>
            <person name="Subramanian S."/>
        </authorList>
    </citation>
    <scope>NUCLEOTIDE SEQUENCE [LARGE SCALE GENOMIC DNA]</scope>
    <source>
        <strain evidence="1 3">DSM 2261</strain>
    </source>
</reference>
<dbReference type="InterPro" id="IPR003718">
    <property type="entry name" value="OsmC/Ohr_fam"/>
</dbReference>
<evidence type="ECO:0000313" key="4">
    <source>
        <dbReference type="Proteomes" id="UP000256345"/>
    </source>
</evidence>